<name>A0A2W2CB65_9ACTN</name>
<proteinExistence type="predicted"/>
<gene>
    <name evidence="9" type="ORF">C1I92_14025</name>
</gene>
<feature type="region of interest" description="Disordered" evidence="6">
    <location>
        <begin position="303"/>
        <end position="334"/>
    </location>
</feature>
<dbReference type="PROSITE" id="PS00108">
    <property type="entry name" value="PROTEIN_KINASE_ST"/>
    <property type="match status" value="1"/>
</dbReference>
<organism evidence="9 10">
    <name type="scientific">Jiangella anatolica</name>
    <dbReference type="NCBI Taxonomy" id="2670374"/>
    <lineage>
        <taxon>Bacteria</taxon>
        <taxon>Bacillati</taxon>
        <taxon>Actinomycetota</taxon>
        <taxon>Actinomycetes</taxon>
        <taxon>Jiangellales</taxon>
        <taxon>Jiangellaceae</taxon>
        <taxon>Jiangella</taxon>
    </lineage>
</organism>
<sequence>MINRVRHSKPRRRPADVALARRGSRMPRRAPVGYRLRVDARPAELTHIGPYRVLRQLGEGGMGVVYLATAPDGRSVAVKTLRPWLVGGTDGRRRFEREVATLVRVRGDRVAEVLDADVSADPPYIVTRFVDGVPLSTWVAEHGPLAAADLRILAHGLLEALTSVHEAGVVHRDIKPGNVMLAPGGPVLIDFGIAHATDDTRLTATGLISGTPGYFAPETVLGHDPTPATDVHAWGATLAYAATGRPPYGGGPDLAVLDRIRRGEHDLTGVEAWLATVLDAALAPDPARRPVVQALARALGTSEPPTIAAAPPALGAEPPTVTAPPPLLDDTAVIAPVPPPPLAAAPMPAAPTAAAPPYVPPTQVQPPPYVPPTQVHPPPLPGHEQRNRERPARQQPRPSPLAVPPPRPGGESIAPGSWRSRLAIGLGGLLLVFLTAAAPYAGAVVAFAVLLTGRIVWRIQRRLYERREARGAQRNDSVLAALAAPWDVVAAALPCLAQLLLAASGAFLVGGALDLLDVGGARTPSVAAAIVGTWLVWRGPGTVRSRHGIRSLLAPLDRSRNLGWAVLGVLFVAACGAVLVFDSFGGGWWPADLSMNDLTWWPG</sequence>
<dbReference type="InterPro" id="IPR011009">
    <property type="entry name" value="Kinase-like_dom_sf"/>
</dbReference>
<evidence type="ECO:0000313" key="9">
    <source>
        <dbReference type="EMBL" id="PZF83036.1"/>
    </source>
</evidence>
<keyword evidence="2 5" id="KW-0547">Nucleotide-binding</keyword>
<evidence type="ECO:0000313" key="10">
    <source>
        <dbReference type="Proteomes" id="UP000248764"/>
    </source>
</evidence>
<feature type="compositionally biased region" description="Low complexity" evidence="6">
    <location>
        <begin position="304"/>
        <end position="319"/>
    </location>
</feature>
<evidence type="ECO:0000256" key="3">
    <source>
        <dbReference type="ARBA" id="ARBA00022777"/>
    </source>
</evidence>
<feature type="binding site" evidence="5">
    <location>
        <position position="79"/>
    </location>
    <ligand>
        <name>ATP</name>
        <dbReference type="ChEBI" id="CHEBI:30616"/>
    </ligand>
</feature>
<accession>A0A2W2CB65</accession>
<evidence type="ECO:0000256" key="1">
    <source>
        <dbReference type="ARBA" id="ARBA00022679"/>
    </source>
</evidence>
<dbReference type="EMBL" id="POTW01000029">
    <property type="protein sequence ID" value="PZF83036.1"/>
    <property type="molecule type" value="Genomic_DNA"/>
</dbReference>
<evidence type="ECO:0000256" key="4">
    <source>
        <dbReference type="ARBA" id="ARBA00022840"/>
    </source>
</evidence>
<dbReference type="Gene3D" id="3.30.200.20">
    <property type="entry name" value="Phosphorylase Kinase, domain 1"/>
    <property type="match status" value="1"/>
</dbReference>
<evidence type="ECO:0000256" key="2">
    <source>
        <dbReference type="ARBA" id="ARBA00022741"/>
    </source>
</evidence>
<dbReference type="Proteomes" id="UP000248764">
    <property type="component" value="Unassembled WGS sequence"/>
</dbReference>
<keyword evidence="10" id="KW-1185">Reference proteome</keyword>
<feature type="transmembrane region" description="Helical" evidence="7">
    <location>
        <begin position="561"/>
        <end position="581"/>
    </location>
</feature>
<dbReference type="InterPro" id="IPR008271">
    <property type="entry name" value="Ser/Thr_kinase_AS"/>
</dbReference>
<keyword evidence="1" id="KW-0808">Transferase</keyword>
<keyword evidence="7" id="KW-0472">Membrane</keyword>
<dbReference type="PANTHER" id="PTHR43289:SF34">
    <property type="entry name" value="SERINE_THREONINE-PROTEIN KINASE YBDM-RELATED"/>
    <property type="match status" value="1"/>
</dbReference>
<evidence type="ECO:0000256" key="7">
    <source>
        <dbReference type="SAM" id="Phobius"/>
    </source>
</evidence>
<feature type="transmembrane region" description="Helical" evidence="7">
    <location>
        <begin position="429"/>
        <end position="457"/>
    </location>
</feature>
<feature type="domain" description="Protein kinase" evidence="8">
    <location>
        <begin position="51"/>
        <end position="307"/>
    </location>
</feature>
<protein>
    <recommendedName>
        <fullName evidence="8">Protein kinase domain-containing protein</fullName>
    </recommendedName>
</protein>
<dbReference type="CDD" id="cd14014">
    <property type="entry name" value="STKc_PknB_like"/>
    <property type="match status" value="1"/>
</dbReference>
<dbReference type="SUPFAM" id="SSF56112">
    <property type="entry name" value="Protein kinase-like (PK-like)"/>
    <property type="match status" value="1"/>
</dbReference>
<feature type="region of interest" description="Disordered" evidence="6">
    <location>
        <begin position="356"/>
        <end position="414"/>
    </location>
</feature>
<dbReference type="PROSITE" id="PS00107">
    <property type="entry name" value="PROTEIN_KINASE_ATP"/>
    <property type="match status" value="1"/>
</dbReference>
<feature type="transmembrane region" description="Helical" evidence="7">
    <location>
        <begin position="478"/>
        <end position="501"/>
    </location>
</feature>
<evidence type="ECO:0000256" key="5">
    <source>
        <dbReference type="PROSITE-ProRule" id="PRU10141"/>
    </source>
</evidence>
<dbReference type="InterPro" id="IPR000719">
    <property type="entry name" value="Prot_kinase_dom"/>
</dbReference>
<dbReference type="GO" id="GO:0005524">
    <property type="term" value="F:ATP binding"/>
    <property type="evidence" value="ECO:0007669"/>
    <property type="project" value="UniProtKB-UniRule"/>
</dbReference>
<dbReference type="InterPro" id="IPR017441">
    <property type="entry name" value="Protein_kinase_ATP_BS"/>
</dbReference>
<evidence type="ECO:0000259" key="8">
    <source>
        <dbReference type="PROSITE" id="PS50011"/>
    </source>
</evidence>
<feature type="compositionally biased region" description="Pro residues" evidence="6">
    <location>
        <begin position="397"/>
        <end position="408"/>
    </location>
</feature>
<comment type="caution">
    <text evidence="9">The sequence shown here is derived from an EMBL/GenBank/DDBJ whole genome shotgun (WGS) entry which is preliminary data.</text>
</comment>
<keyword evidence="7" id="KW-1133">Transmembrane helix</keyword>
<keyword evidence="7" id="KW-0812">Transmembrane</keyword>
<keyword evidence="3" id="KW-0418">Kinase</keyword>
<dbReference type="Gene3D" id="1.10.510.10">
    <property type="entry name" value="Transferase(Phosphotransferase) domain 1"/>
    <property type="match status" value="1"/>
</dbReference>
<feature type="compositionally biased region" description="Basic and acidic residues" evidence="6">
    <location>
        <begin position="383"/>
        <end position="392"/>
    </location>
</feature>
<feature type="compositionally biased region" description="Pro residues" evidence="6">
    <location>
        <begin position="357"/>
        <end position="381"/>
    </location>
</feature>
<keyword evidence="4 5" id="KW-0067">ATP-binding</keyword>
<reference evidence="9 10" key="1">
    <citation type="submission" date="2018-01" db="EMBL/GenBank/DDBJ databases">
        <title>Draft genome sequence of Jiangella sp. GTF31.</title>
        <authorList>
            <person name="Sahin N."/>
            <person name="Ay H."/>
            <person name="Saygin H."/>
        </authorList>
    </citation>
    <scope>NUCLEOTIDE SEQUENCE [LARGE SCALE GENOMIC DNA]</scope>
    <source>
        <strain evidence="9 10">GTF31</strain>
    </source>
</reference>
<dbReference type="GO" id="GO:0004674">
    <property type="term" value="F:protein serine/threonine kinase activity"/>
    <property type="evidence" value="ECO:0007669"/>
    <property type="project" value="TreeGrafter"/>
</dbReference>
<dbReference type="PROSITE" id="PS50011">
    <property type="entry name" value="PROTEIN_KINASE_DOM"/>
    <property type="match status" value="1"/>
</dbReference>
<dbReference type="Pfam" id="PF00069">
    <property type="entry name" value="Pkinase"/>
    <property type="match status" value="1"/>
</dbReference>
<feature type="transmembrane region" description="Helical" evidence="7">
    <location>
        <begin position="521"/>
        <end position="540"/>
    </location>
</feature>
<dbReference type="SMART" id="SM00220">
    <property type="entry name" value="S_TKc"/>
    <property type="match status" value="1"/>
</dbReference>
<evidence type="ECO:0000256" key="6">
    <source>
        <dbReference type="SAM" id="MobiDB-lite"/>
    </source>
</evidence>
<dbReference type="PANTHER" id="PTHR43289">
    <property type="entry name" value="MITOGEN-ACTIVATED PROTEIN KINASE KINASE KINASE 20-RELATED"/>
    <property type="match status" value="1"/>
</dbReference>
<dbReference type="AlphaFoldDB" id="A0A2W2CB65"/>